<evidence type="ECO:0000313" key="1">
    <source>
        <dbReference type="EMBL" id="HIU33421.1"/>
    </source>
</evidence>
<organism evidence="1 2">
    <name type="scientific">Candidatus Pullichristensenella excrementigallinarum</name>
    <dbReference type="NCBI Taxonomy" id="2840907"/>
    <lineage>
        <taxon>Bacteria</taxon>
        <taxon>Bacillati</taxon>
        <taxon>Bacillota</taxon>
        <taxon>Clostridia</taxon>
        <taxon>Candidatus Pullichristensenella</taxon>
    </lineage>
</organism>
<dbReference type="InterPro" id="IPR013785">
    <property type="entry name" value="Aldolase_TIM"/>
</dbReference>
<accession>A0A9D1IB61</accession>
<dbReference type="Gene3D" id="3.20.20.70">
    <property type="entry name" value="Aldolase class I"/>
    <property type="match status" value="1"/>
</dbReference>
<sequence>MNIIQMVHALPKAREMGGFSTLLGIGPMSPMLLQATLELSKEQDFPILFIASRNQIDIQEFGGGYVSGWDQKQFCQAIADMARKIDYDGLYYVCRDHGGPWQRDEERRAALPEEEAMARGLKSYLADLDAGFDLLHIDPTKDPHIKGTVPMDIVLRRTVELIEAVEKYRLEKNLPPIGYEVGTEETNGGLTGTKEFAEFIERLCKMLTEKGLPTPNFIVGQTGTLTRLTENIGHYSTENAQLLASVAAKYGMELKEHNGDYLPDRLLLMHPALKVGSSNVAPEFGVDETRAYVTLAKLEAELFEKGIVPQKSNLFEVMRKTAVETNRWRKWMVGEQAELTVEQVLADEELANLILDISGHYTYESEAVAPELKKMLDNLEAANVPARRFVLDKIKRSIGKYVSAYNLRGLTSRLRACAEEK</sequence>
<dbReference type="EMBL" id="DVMU01000058">
    <property type="protein sequence ID" value="HIU33421.1"/>
    <property type="molecule type" value="Genomic_DNA"/>
</dbReference>
<dbReference type="InterPro" id="IPR012062">
    <property type="entry name" value="GatZ/KbaZ-like"/>
</dbReference>
<dbReference type="AlphaFoldDB" id="A0A9D1IB61"/>
<dbReference type="SUPFAM" id="SSF51569">
    <property type="entry name" value="Aldolase"/>
    <property type="match status" value="1"/>
</dbReference>
<proteinExistence type="predicted"/>
<evidence type="ECO:0000313" key="2">
    <source>
        <dbReference type="Proteomes" id="UP000824072"/>
    </source>
</evidence>
<comment type="caution">
    <text evidence="1">The sequence shown here is derived from an EMBL/GenBank/DDBJ whole genome shotgun (WGS) entry which is preliminary data.</text>
</comment>
<dbReference type="Pfam" id="PF08013">
    <property type="entry name" value="GatZ_KbaZ-like"/>
    <property type="match status" value="1"/>
</dbReference>
<protein>
    <submittedName>
        <fullName evidence="1">Class II D-tagatose-bisphosphate aldolase, non-catalytic subunit</fullName>
    </submittedName>
</protein>
<dbReference type="Proteomes" id="UP000824072">
    <property type="component" value="Unassembled WGS sequence"/>
</dbReference>
<name>A0A9D1IB61_9FIRM</name>
<reference evidence="1" key="1">
    <citation type="submission" date="2020-10" db="EMBL/GenBank/DDBJ databases">
        <authorList>
            <person name="Gilroy R."/>
        </authorList>
    </citation>
    <scope>NUCLEOTIDE SEQUENCE</scope>
    <source>
        <strain evidence="1">ChiHcec3-11533</strain>
    </source>
</reference>
<dbReference type="GO" id="GO:0005975">
    <property type="term" value="P:carbohydrate metabolic process"/>
    <property type="evidence" value="ECO:0007669"/>
    <property type="project" value="InterPro"/>
</dbReference>
<reference evidence="1" key="2">
    <citation type="journal article" date="2021" name="PeerJ">
        <title>Extensive microbial diversity within the chicken gut microbiome revealed by metagenomics and culture.</title>
        <authorList>
            <person name="Gilroy R."/>
            <person name="Ravi A."/>
            <person name="Getino M."/>
            <person name="Pursley I."/>
            <person name="Horton D.L."/>
            <person name="Alikhan N.F."/>
            <person name="Baker D."/>
            <person name="Gharbi K."/>
            <person name="Hall N."/>
            <person name="Watson M."/>
            <person name="Adriaenssens E.M."/>
            <person name="Foster-Nyarko E."/>
            <person name="Jarju S."/>
            <person name="Secka A."/>
            <person name="Antonio M."/>
            <person name="Oren A."/>
            <person name="Chaudhuri R.R."/>
            <person name="La Ragione R."/>
            <person name="Hildebrand F."/>
            <person name="Pallen M.J."/>
        </authorList>
    </citation>
    <scope>NUCLEOTIDE SEQUENCE</scope>
    <source>
        <strain evidence="1">ChiHcec3-11533</strain>
    </source>
</reference>
<gene>
    <name evidence="1" type="ORF">IAB02_02535</name>
</gene>